<dbReference type="PANTHER" id="PTHR31827:SF1">
    <property type="entry name" value="EMB|CAB89363.1"/>
    <property type="match status" value="1"/>
</dbReference>
<proteinExistence type="predicted"/>
<evidence type="ECO:0000313" key="1">
    <source>
        <dbReference type="EMBL" id="EQC25926.1"/>
    </source>
</evidence>
<dbReference type="RefSeq" id="XP_008620648.1">
    <property type="nucleotide sequence ID" value="XM_008622426.1"/>
</dbReference>
<dbReference type="GeneID" id="19956952"/>
<dbReference type="OMA" id="HRLTCAH"/>
<dbReference type="AlphaFoldDB" id="T0PUN6"/>
<dbReference type="OrthoDB" id="10310548at2759"/>
<organism evidence="1 2">
    <name type="scientific">Saprolegnia diclina (strain VS20)</name>
    <dbReference type="NCBI Taxonomy" id="1156394"/>
    <lineage>
        <taxon>Eukaryota</taxon>
        <taxon>Sar</taxon>
        <taxon>Stramenopiles</taxon>
        <taxon>Oomycota</taxon>
        <taxon>Saprolegniomycetes</taxon>
        <taxon>Saprolegniales</taxon>
        <taxon>Saprolegniaceae</taxon>
        <taxon>Saprolegnia</taxon>
    </lineage>
</organism>
<accession>T0PUN6</accession>
<protein>
    <submittedName>
        <fullName evidence="1">Uncharacterized protein</fullName>
    </submittedName>
</protein>
<evidence type="ECO:0000313" key="2">
    <source>
        <dbReference type="Proteomes" id="UP000030762"/>
    </source>
</evidence>
<dbReference type="Proteomes" id="UP000030762">
    <property type="component" value="Unassembled WGS sequence"/>
</dbReference>
<sequence length="178" mass="19332">MMPIECCFHGCASPVVSGSIKCRLHRHRLTCAHECCGNQVYARGYCVRHGGKRTCSVDGCDANARAMGFCSRHAVHSTKKPCVEPNCVNFAHANQRCVRHGGGRKCKLMHCSTVARIAGFCQRHAKLLQPKLTSVAPRLADDVGAANDALRHLNDLDDLDASILDCVLSCTRAFAQPS</sequence>
<dbReference type="STRING" id="1156394.T0PUN6"/>
<gene>
    <name evidence="1" type="ORF">SDRG_16225</name>
</gene>
<reference evidence="1 2" key="1">
    <citation type="submission" date="2012-04" db="EMBL/GenBank/DDBJ databases">
        <title>The Genome Sequence of Saprolegnia declina VS20.</title>
        <authorList>
            <consortium name="The Broad Institute Genome Sequencing Platform"/>
            <person name="Russ C."/>
            <person name="Nusbaum C."/>
            <person name="Tyler B."/>
            <person name="van West P."/>
            <person name="Dieguez-Uribeondo J."/>
            <person name="de Bruijn I."/>
            <person name="Tripathy S."/>
            <person name="Jiang R."/>
            <person name="Young S.K."/>
            <person name="Zeng Q."/>
            <person name="Gargeya S."/>
            <person name="Fitzgerald M."/>
            <person name="Haas B."/>
            <person name="Abouelleil A."/>
            <person name="Alvarado L."/>
            <person name="Arachchi H.M."/>
            <person name="Berlin A."/>
            <person name="Chapman S.B."/>
            <person name="Goldberg J."/>
            <person name="Griggs A."/>
            <person name="Gujja S."/>
            <person name="Hansen M."/>
            <person name="Howarth C."/>
            <person name="Imamovic A."/>
            <person name="Larimer J."/>
            <person name="McCowen C."/>
            <person name="Montmayeur A."/>
            <person name="Murphy C."/>
            <person name="Neiman D."/>
            <person name="Pearson M."/>
            <person name="Priest M."/>
            <person name="Roberts A."/>
            <person name="Saif S."/>
            <person name="Shea T."/>
            <person name="Sisk P."/>
            <person name="Sykes S."/>
            <person name="Wortman J."/>
            <person name="Nusbaum C."/>
            <person name="Birren B."/>
        </authorList>
    </citation>
    <scope>NUCLEOTIDE SEQUENCE [LARGE SCALE GENOMIC DNA]</scope>
    <source>
        <strain evidence="1 2">VS20</strain>
    </source>
</reference>
<name>T0PUN6_SAPDV</name>
<dbReference type="PANTHER" id="PTHR31827">
    <property type="entry name" value="EMB|CAB89363.1"/>
    <property type="match status" value="1"/>
</dbReference>
<dbReference type="EMBL" id="JH767250">
    <property type="protein sequence ID" value="EQC25926.1"/>
    <property type="molecule type" value="Genomic_DNA"/>
</dbReference>
<dbReference type="InParanoid" id="T0PUN6"/>
<dbReference type="VEuPathDB" id="FungiDB:SDRG_16225"/>
<keyword evidence="2" id="KW-1185">Reference proteome</keyword>